<dbReference type="GO" id="GO:0005634">
    <property type="term" value="C:nucleus"/>
    <property type="evidence" value="ECO:0007669"/>
    <property type="project" value="UniProtKB-SubCell"/>
</dbReference>
<feature type="coiled-coil region" evidence="6">
    <location>
        <begin position="10"/>
        <end position="37"/>
    </location>
</feature>
<dbReference type="InterPro" id="IPR033757">
    <property type="entry name" value="WTAP"/>
</dbReference>
<sequence length="104" mass="12128">MTDPAINFLYSKLLVQLEEYKNKLKCAEDELTGANFTLDSAVGRKLVSKCRILQIENKELGKEFTEGRFRQLQIALKMERKHRVELEESLQGELLSRTQILTIW</sequence>
<evidence type="ECO:0000256" key="1">
    <source>
        <dbReference type="ARBA" id="ARBA00004123"/>
    </source>
</evidence>
<evidence type="ECO:0000256" key="4">
    <source>
        <dbReference type="ARBA" id="ARBA00023187"/>
    </source>
</evidence>
<accession>A0A6B2G421</accession>
<dbReference type="PANTHER" id="PTHR15217:SF0">
    <property type="entry name" value="PRE-MRNA-SPLICING REGULATOR WTAP"/>
    <property type="match status" value="1"/>
</dbReference>
<dbReference type="GO" id="GO:0006397">
    <property type="term" value="P:mRNA processing"/>
    <property type="evidence" value="ECO:0007669"/>
    <property type="project" value="UniProtKB-KW"/>
</dbReference>
<dbReference type="GO" id="GO:0000381">
    <property type="term" value="P:regulation of alternative mRNA splicing, via spliceosome"/>
    <property type="evidence" value="ECO:0007669"/>
    <property type="project" value="InterPro"/>
</dbReference>
<name>A0A6B2G421_MYXSQ</name>
<keyword evidence="6" id="KW-0175">Coiled coil</keyword>
<comment type="similarity">
    <text evidence="2">Belongs to the fl(2)d family.</text>
</comment>
<organism evidence="7">
    <name type="scientific">Myxobolus squamalis</name>
    <name type="common">Myxosporean</name>
    <dbReference type="NCBI Taxonomy" id="59785"/>
    <lineage>
        <taxon>Eukaryota</taxon>
        <taxon>Metazoa</taxon>
        <taxon>Cnidaria</taxon>
        <taxon>Myxozoa</taxon>
        <taxon>Myxosporea</taxon>
        <taxon>Bivalvulida</taxon>
        <taxon>Platysporina</taxon>
        <taxon>Myxobolidae</taxon>
        <taxon>Myxobolus</taxon>
    </lineage>
</organism>
<evidence type="ECO:0000256" key="5">
    <source>
        <dbReference type="ARBA" id="ARBA00023242"/>
    </source>
</evidence>
<evidence type="ECO:0000256" key="6">
    <source>
        <dbReference type="SAM" id="Coils"/>
    </source>
</evidence>
<evidence type="ECO:0000313" key="7">
    <source>
        <dbReference type="EMBL" id="NDJ96995.1"/>
    </source>
</evidence>
<comment type="subcellular location">
    <subcellularLocation>
        <location evidence="1">Nucleus</location>
    </subcellularLocation>
</comment>
<dbReference type="GO" id="GO:0016556">
    <property type="term" value="P:mRNA modification"/>
    <property type="evidence" value="ECO:0007669"/>
    <property type="project" value="InterPro"/>
</dbReference>
<dbReference type="PANTHER" id="PTHR15217">
    <property type="entry name" value="WILMS' TUMOR 1-ASSOCIATING PROTEIN"/>
    <property type="match status" value="1"/>
</dbReference>
<reference evidence="7" key="1">
    <citation type="submission" date="2018-11" db="EMBL/GenBank/DDBJ databases">
        <title>Myxobolus squamalis genome and transcriptome.</title>
        <authorList>
            <person name="Yahalomi D."/>
            <person name="Atkinson S.D."/>
            <person name="Neuhof M."/>
            <person name="Chang E.S."/>
            <person name="Philippe H."/>
            <person name="Cartwright P."/>
            <person name="Bartholomew J.L."/>
            <person name="Huchon D."/>
        </authorList>
    </citation>
    <scope>NUCLEOTIDE SEQUENCE</scope>
    <source>
        <strain evidence="7">71B08</strain>
        <tissue evidence="7">Whole</tissue>
    </source>
</reference>
<proteinExistence type="inferred from homology"/>
<keyword evidence="3" id="KW-0507">mRNA processing</keyword>
<dbReference type="GO" id="GO:0008380">
    <property type="term" value="P:RNA splicing"/>
    <property type="evidence" value="ECO:0007669"/>
    <property type="project" value="UniProtKB-KW"/>
</dbReference>
<dbReference type="EMBL" id="GHBR01001972">
    <property type="protein sequence ID" value="NDJ96995.1"/>
    <property type="molecule type" value="Transcribed_RNA"/>
</dbReference>
<evidence type="ECO:0000256" key="2">
    <source>
        <dbReference type="ARBA" id="ARBA00010313"/>
    </source>
</evidence>
<dbReference type="Pfam" id="PF17098">
    <property type="entry name" value="Wtap"/>
    <property type="match status" value="1"/>
</dbReference>
<keyword evidence="4" id="KW-0508">mRNA splicing</keyword>
<protein>
    <submittedName>
        <fullName evidence="7">Pre-mRNA-splicing regulator WTAP (Trinotate prediction)</fullName>
    </submittedName>
</protein>
<keyword evidence="5" id="KW-0539">Nucleus</keyword>
<dbReference type="AlphaFoldDB" id="A0A6B2G421"/>
<evidence type="ECO:0000256" key="3">
    <source>
        <dbReference type="ARBA" id="ARBA00022664"/>
    </source>
</evidence>